<proteinExistence type="inferred from homology"/>
<dbReference type="GO" id="GO:0005886">
    <property type="term" value="C:plasma membrane"/>
    <property type="evidence" value="ECO:0007669"/>
    <property type="project" value="TreeGrafter"/>
</dbReference>
<dbReference type="InterPro" id="IPR010596">
    <property type="entry name" value="Methuselah_N_dom"/>
</dbReference>
<gene>
    <name evidence="9" type="ORF">g.2920</name>
</gene>
<evidence type="ECO:0000256" key="2">
    <source>
        <dbReference type="ARBA" id="ARBA00008979"/>
    </source>
</evidence>
<evidence type="ECO:0000256" key="6">
    <source>
        <dbReference type="ARBA" id="ARBA00023224"/>
    </source>
</evidence>
<keyword evidence="6" id="KW-0807">Transducer</keyword>
<keyword evidence="5" id="KW-0675">Receptor</keyword>
<feature type="non-terminal residue" evidence="9">
    <location>
        <position position="319"/>
    </location>
</feature>
<organism evidence="9">
    <name type="scientific">Clastoptera arizonana</name>
    <name type="common">Arizona spittle bug</name>
    <dbReference type="NCBI Taxonomy" id="38151"/>
    <lineage>
        <taxon>Eukaryota</taxon>
        <taxon>Metazoa</taxon>
        <taxon>Ecdysozoa</taxon>
        <taxon>Arthropoda</taxon>
        <taxon>Hexapoda</taxon>
        <taxon>Insecta</taxon>
        <taxon>Pterygota</taxon>
        <taxon>Neoptera</taxon>
        <taxon>Paraneoptera</taxon>
        <taxon>Hemiptera</taxon>
        <taxon>Auchenorrhyncha</taxon>
        <taxon>Cercopoidea</taxon>
        <taxon>Clastopteridae</taxon>
        <taxon>Clastoptera</taxon>
    </lineage>
</organism>
<evidence type="ECO:0000256" key="5">
    <source>
        <dbReference type="ARBA" id="ARBA00023170"/>
    </source>
</evidence>
<dbReference type="InterPro" id="IPR036272">
    <property type="entry name" value="Methuselah_N_sf"/>
</dbReference>
<feature type="transmembrane region" description="Helical" evidence="7">
    <location>
        <begin position="266"/>
        <end position="283"/>
    </location>
</feature>
<protein>
    <recommendedName>
        <fullName evidence="8">Methuselah N-terminal domain-containing protein</fullName>
    </recommendedName>
</protein>
<keyword evidence="7" id="KW-1133">Transmembrane helix</keyword>
<keyword evidence="3" id="KW-0732">Signal</keyword>
<dbReference type="InterPro" id="IPR051384">
    <property type="entry name" value="Mth_GPCR"/>
</dbReference>
<evidence type="ECO:0000256" key="1">
    <source>
        <dbReference type="ARBA" id="ARBA00004141"/>
    </source>
</evidence>
<name>A0A1B6DS98_9HEMI</name>
<evidence type="ECO:0000313" key="9">
    <source>
        <dbReference type="EMBL" id="JAS28533.1"/>
    </source>
</evidence>
<dbReference type="Gene3D" id="1.20.1070.10">
    <property type="entry name" value="Rhodopsin 7-helix transmembrane proteins"/>
    <property type="match status" value="1"/>
</dbReference>
<feature type="domain" description="Methuselah N-terminal" evidence="8">
    <location>
        <begin position="101"/>
        <end position="207"/>
    </location>
</feature>
<reference evidence="9" key="1">
    <citation type="submission" date="2015-12" db="EMBL/GenBank/DDBJ databases">
        <title>De novo transcriptome assembly of four potential Pierce s Disease insect vectors from Arizona vineyards.</title>
        <authorList>
            <person name="Tassone E.E."/>
        </authorList>
    </citation>
    <scope>NUCLEOTIDE SEQUENCE</scope>
</reference>
<keyword evidence="7" id="KW-0472">Membrane</keyword>
<dbReference type="PANTHER" id="PTHR47154:SF2">
    <property type="entry name" value="G-PROTEIN COUPLED RECEPTOR MTH-RELATED"/>
    <property type="match status" value="1"/>
</dbReference>
<dbReference type="AlphaFoldDB" id="A0A1B6DS98"/>
<keyword evidence="4" id="KW-0297">G-protein coupled receptor</keyword>
<evidence type="ECO:0000256" key="7">
    <source>
        <dbReference type="SAM" id="Phobius"/>
    </source>
</evidence>
<sequence length="319" mass="36309">MAGNGSRNPQARTLRKPKPDSKCLMMTLLVLVLVPFVIYLFAMFHEMLVGLRKQWSSEVENVCPYDEGETVRGYLDDKGNLKTPNAEYRAGSFFKNGDNFTVCHCVHKPCFRKCCGDDQVFSMGESICVNSTESFSDGLKVFDSVNGSHDDRHDFSHHHFKVLFDLRCDKFLLNQTGNPGDEWFLHKDGTVIQGDLKYDVTEYCIEGFEGDPEPYLFICIPEQDYEDATGFELYSTGMFLSLPFLLLTFLVYAFLPGLRNVHGKSLMSHVAALFMGYLCLGIVQRNLIPNFTTVKENCWPFVYAFLPQLRNLHGKSLMS</sequence>
<accession>A0A1B6DS98</accession>
<dbReference type="SUPFAM" id="SSF63877">
    <property type="entry name" value="Methuselah ectodomain"/>
    <property type="match status" value="1"/>
</dbReference>
<dbReference type="EMBL" id="GEDC01008765">
    <property type="protein sequence ID" value="JAS28533.1"/>
    <property type="molecule type" value="Transcribed_RNA"/>
</dbReference>
<comment type="subcellular location">
    <subcellularLocation>
        <location evidence="1">Membrane</location>
        <topology evidence="1">Multi-pass membrane protein</topology>
    </subcellularLocation>
</comment>
<comment type="similarity">
    <text evidence="2">Belongs to the G-protein coupled receptor 2 family. Mth subfamily.</text>
</comment>
<dbReference type="InterPro" id="IPR023311">
    <property type="entry name" value="Methusela_ecto_dom_2"/>
</dbReference>
<keyword evidence="7" id="KW-0812">Transmembrane</keyword>
<dbReference type="Gene3D" id="2.170.180.11">
    <property type="entry name" value="Methuselah ectodomain, domain 2"/>
    <property type="match status" value="1"/>
</dbReference>
<evidence type="ECO:0000259" key="8">
    <source>
        <dbReference type="Pfam" id="PF06652"/>
    </source>
</evidence>
<dbReference type="GO" id="GO:0008528">
    <property type="term" value="F:G protein-coupled peptide receptor activity"/>
    <property type="evidence" value="ECO:0007669"/>
    <property type="project" value="TreeGrafter"/>
</dbReference>
<dbReference type="Pfam" id="PF06652">
    <property type="entry name" value="Methuselah_N"/>
    <property type="match status" value="1"/>
</dbReference>
<evidence type="ECO:0000256" key="3">
    <source>
        <dbReference type="ARBA" id="ARBA00022729"/>
    </source>
</evidence>
<dbReference type="PANTHER" id="PTHR47154">
    <property type="entry name" value="G-PROTEIN COUPLED RECEPTOR MTH-RELATED"/>
    <property type="match status" value="1"/>
</dbReference>
<feature type="transmembrane region" description="Helical" evidence="7">
    <location>
        <begin position="233"/>
        <end position="254"/>
    </location>
</feature>
<feature type="transmembrane region" description="Helical" evidence="7">
    <location>
        <begin position="24"/>
        <end position="44"/>
    </location>
</feature>
<evidence type="ECO:0000256" key="4">
    <source>
        <dbReference type="ARBA" id="ARBA00023040"/>
    </source>
</evidence>